<dbReference type="InterPro" id="IPR012337">
    <property type="entry name" value="RNaseH-like_sf"/>
</dbReference>
<dbReference type="InterPro" id="IPR038720">
    <property type="entry name" value="YprB_RNase_H-like_dom"/>
</dbReference>
<dbReference type="Gene3D" id="3.30.420.10">
    <property type="entry name" value="Ribonuclease H-like superfamily/Ribonuclease H"/>
    <property type="match status" value="1"/>
</dbReference>
<dbReference type="EMBL" id="MT141262">
    <property type="protein sequence ID" value="QJA57241.1"/>
    <property type="molecule type" value="Genomic_DNA"/>
</dbReference>
<proteinExistence type="predicted"/>
<gene>
    <name evidence="2" type="ORF">MM415B01680_0010</name>
</gene>
<feature type="domain" description="YprB ribonuclease H-like" evidence="1">
    <location>
        <begin position="47"/>
        <end position="214"/>
    </location>
</feature>
<reference evidence="2" key="1">
    <citation type="submission" date="2020-03" db="EMBL/GenBank/DDBJ databases">
        <title>The deep terrestrial virosphere.</title>
        <authorList>
            <person name="Holmfeldt K."/>
            <person name="Nilsson E."/>
            <person name="Simone D."/>
            <person name="Lopez-Fernandez M."/>
            <person name="Wu X."/>
            <person name="de Brujin I."/>
            <person name="Lundin D."/>
            <person name="Andersson A."/>
            <person name="Bertilsson S."/>
            <person name="Dopson M."/>
        </authorList>
    </citation>
    <scope>NUCLEOTIDE SEQUENCE</scope>
    <source>
        <strain evidence="2">MM415B01680</strain>
    </source>
</reference>
<name>A0A6M3IIN3_9ZZZZ</name>
<dbReference type="GO" id="GO:0003676">
    <property type="term" value="F:nucleic acid binding"/>
    <property type="evidence" value="ECO:0007669"/>
    <property type="project" value="InterPro"/>
</dbReference>
<dbReference type="Pfam" id="PF13482">
    <property type="entry name" value="RNase_H_2"/>
    <property type="match status" value="1"/>
</dbReference>
<dbReference type="AlphaFoldDB" id="A0A6M3IIN3"/>
<accession>A0A6M3IIN3</accession>
<dbReference type="InterPro" id="IPR036397">
    <property type="entry name" value="RNaseH_sf"/>
</dbReference>
<protein>
    <submittedName>
        <fullName evidence="2">Putative RNase_H superfamily protein</fullName>
    </submittedName>
</protein>
<evidence type="ECO:0000313" key="2">
    <source>
        <dbReference type="EMBL" id="QJA57241.1"/>
    </source>
</evidence>
<dbReference type="SUPFAM" id="SSF53098">
    <property type="entry name" value="Ribonuclease H-like"/>
    <property type="match status" value="1"/>
</dbReference>
<sequence>MLCPPLTAEEQRELCDRLRFRCEHGHNGISHRNCFDRAERKEERIGFFDIETHGFNADFGIMLSYCIKVENEDVILQGLITSRDVRRVEEEDKRLVRQCVNDMKKFDRLVVYWGKHRRHDIPFVRTRAMSMGVPFLVHREIYVTDVWDWVKNNLRLERNSQERACLAILGETDKTRFNGRIWHRAAKGDKECLETIMDHNQRDVRDLEKLYHTLLPYVRNTNASI</sequence>
<evidence type="ECO:0000259" key="1">
    <source>
        <dbReference type="Pfam" id="PF13482"/>
    </source>
</evidence>
<organism evidence="2">
    <name type="scientific">viral metagenome</name>
    <dbReference type="NCBI Taxonomy" id="1070528"/>
    <lineage>
        <taxon>unclassified sequences</taxon>
        <taxon>metagenomes</taxon>
        <taxon>organismal metagenomes</taxon>
    </lineage>
</organism>